<evidence type="ECO:0000256" key="3">
    <source>
        <dbReference type="ARBA" id="ARBA00022989"/>
    </source>
</evidence>
<evidence type="ECO:0000313" key="8">
    <source>
        <dbReference type="Proteomes" id="UP000001699"/>
    </source>
</evidence>
<keyword evidence="8" id="KW-1185">Reference proteome</keyword>
<proteinExistence type="predicted"/>
<evidence type="ECO:0000256" key="1">
    <source>
        <dbReference type="ARBA" id="ARBA00004141"/>
    </source>
</evidence>
<feature type="transmembrane region" description="Helical" evidence="5">
    <location>
        <begin position="79"/>
        <end position="98"/>
    </location>
</feature>
<protein>
    <recommendedName>
        <fullName evidence="6">TM7S3/TM198-like domain-containing protein</fullName>
    </recommendedName>
</protein>
<feature type="transmembrane region" description="Helical" evidence="5">
    <location>
        <begin position="47"/>
        <end position="67"/>
    </location>
</feature>
<feature type="transmembrane region" description="Helical" evidence="5">
    <location>
        <begin position="105"/>
        <end position="125"/>
    </location>
</feature>
<dbReference type="EMBL" id="DS499597">
    <property type="protein sequence ID" value="EDP51533.1"/>
    <property type="molecule type" value="Genomic_DNA"/>
</dbReference>
<evidence type="ECO:0000256" key="4">
    <source>
        <dbReference type="ARBA" id="ARBA00023136"/>
    </source>
</evidence>
<feature type="transmembrane region" description="Helical" evidence="5">
    <location>
        <begin position="131"/>
        <end position="149"/>
    </location>
</feature>
<dbReference type="OrthoDB" id="5377273at2759"/>
<feature type="domain" description="TM7S3/TM198-like" evidence="6">
    <location>
        <begin position="27"/>
        <end position="213"/>
    </location>
</feature>
<dbReference type="GO" id="GO:0016020">
    <property type="term" value="C:membrane"/>
    <property type="evidence" value="ECO:0007669"/>
    <property type="project" value="UniProtKB-SubCell"/>
</dbReference>
<dbReference type="AlphaFoldDB" id="B0Y3U2"/>
<feature type="transmembrane region" description="Helical" evidence="5">
    <location>
        <begin position="156"/>
        <end position="180"/>
    </location>
</feature>
<dbReference type="PANTHER" id="PTHR39469:SF1">
    <property type="entry name" value="DUF4203 DOMAIN-CONTAINING PROTEIN"/>
    <property type="match status" value="1"/>
</dbReference>
<organism evidence="7 8">
    <name type="scientific">Aspergillus fumigatus (strain CBS 144.89 / FGSC A1163 / CEA10)</name>
    <name type="common">Neosartorya fumigata</name>
    <dbReference type="NCBI Taxonomy" id="451804"/>
    <lineage>
        <taxon>Eukaryota</taxon>
        <taxon>Fungi</taxon>
        <taxon>Dikarya</taxon>
        <taxon>Ascomycota</taxon>
        <taxon>Pezizomycotina</taxon>
        <taxon>Eurotiomycetes</taxon>
        <taxon>Eurotiomycetidae</taxon>
        <taxon>Eurotiales</taxon>
        <taxon>Aspergillaceae</taxon>
        <taxon>Aspergillus</taxon>
        <taxon>Aspergillus subgen. Fumigati</taxon>
    </lineage>
</organism>
<keyword evidence="3 5" id="KW-1133">Transmembrane helix</keyword>
<keyword evidence="4 5" id="KW-0472">Membrane</keyword>
<evidence type="ECO:0000259" key="6">
    <source>
        <dbReference type="Pfam" id="PF13886"/>
    </source>
</evidence>
<feature type="transmembrane region" description="Helical" evidence="5">
    <location>
        <begin position="186"/>
        <end position="203"/>
    </location>
</feature>
<evidence type="ECO:0000256" key="2">
    <source>
        <dbReference type="ARBA" id="ARBA00022692"/>
    </source>
</evidence>
<dbReference type="Proteomes" id="UP000001699">
    <property type="component" value="Unassembled WGS sequence"/>
</dbReference>
<name>B0Y3U2_ASPFC</name>
<dbReference type="HOGENOM" id="CLU_1280466_0_0_1"/>
<gene>
    <name evidence="7" type="ORF">AFUB_055430</name>
</gene>
<dbReference type="PANTHER" id="PTHR39469">
    <property type="entry name" value="CHROMOSOME 1, WHOLE GENOME SHOTGUN SEQUENCE"/>
    <property type="match status" value="1"/>
</dbReference>
<evidence type="ECO:0000313" key="7">
    <source>
        <dbReference type="EMBL" id="EDP51533.1"/>
    </source>
</evidence>
<accession>B0Y3U2</accession>
<sequence length="235" mass="24989">MKNGIATPAPGVLPLEPQVTPAFGVGGSILIATGAILALIGIRNLWYLFLSAAFLTSLGVTVLIVYVMNPPVRVAVQGAYLVAIFFTGMTFGAFSIVFKELTEGLGCLLGGFCVSMWLLCLRPGGLLTDTNAKGGFIGAISAAFYALSFSRHTRPYGLIVSAAVSGGSAVALGIDCYSLAGLKEFWLYIWDVFPLGTLTYPITRNIRVELAVTRQATQGGSSQERGREKERRGRN</sequence>
<reference evidence="7 8" key="1">
    <citation type="journal article" date="2008" name="PLoS Genet.">
        <title>Genomic islands in the pathogenic filamentous fungus Aspergillus fumigatus.</title>
        <authorList>
            <person name="Fedorova N.D."/>
            <person name="Khaldi N."/>
            <person name="Joardar V.S."/>
            <person name="Maiti R."/>
            <person name="Amedeo P."/>
            <person name="Anderson M.J."/>
            <person name="Crabtree J."/>
            <person name="Silva J.C."/>
            <person name="Badger J.H."/>
            <person name="Albarraq A."/>
            <person name="Angiuoli S."/>
            <person name="Bussey H."/>
            <person name="Bowyer P."/>
            <person name="Cotty P.J."/>
            <person name="Dyer P.S."/>
            <person name="Egan A."/>
            <person name="Galens K."/>
            <person name="Fraser-Liggett C.M."/>
            <person name="Haas B.J."/>
            <person name="Inman J.M."/>
            <person name="Kent R."/>
            <person name="Lemieux S."/>
            <person name="Malavazi I."/>
            <person name="Orvis J."/>
            <person name="Roemer T."/>
            <person name="Ronning C.M."/>
            <person name="Sundaram J.P."/>
            <person name="Sutton G."/>
            <person name="Turner G."/>
            <person name="Venter J.C."/>
            <person name="White O.R."/>
            <person name="Whitty B.R."/>
            <person name="Youngman P."/>
            <person name="Wolfe K.H."/>
            <person name="Goldman G.H."/>
            <person name="Wortman J.R."/>
            <person name="Jiang B."/>
            <person name="Denning D.W."/>
            <person name="Nierman W.C."/>
        </authorList>
    </citation>
    <scope>NUCLEOTIDE SEQUENCE [LARGE SCALE GENOMIC DNA]</scope>
    <source>
        <strain evidence="8">CBS 144.89 / FGSC A1163 / CEA10</strain>
    </source>
</reference>
<evidence type="ECO:0000256" key="5">
    <source>
        <dbReference type="SAM" id="Phobius"/>
    </source>
</evidence>
<dbReference type="InterPro" id="IPR025256">
    <property type="entry name" value="TM7S3/TM198-like_dom"/>
</dbReference>
<feature type="transmembrane region" description="Helical" evidence="5">
    <location>
        <begin position="20"/>
        <end position="40"/>
    </location>
</feature>
<keyword evidence="2 5" id="KW-0812">Transmembrane</keyword>
<comment type="subcellular location">
    <subcellularLocation>
        <location evidence="1">Membrane</location>
        <topology evidence="1">Multi-pass membrane protein</topology>
    </subcellularLocation>
</comment>
<dbReference type="Pfam" id="PF13886">
    <property type="entry name" value="TM7S3_TM198"/>
    <property type="match status" value="1"/>
</dbReference>